<keyword evidence="2" id="KW-1277">Toxin-antitoxin system</keyword>
<dbReference type="InterPro" id="IPR013321">
    <property type="entry name" value="Arc_rbn_hlx_hlx"/>
</dbReference>
<dbReference type="Proteomes" id="UP000094067">
    <property type="component" value="Unassembled WGS sequence"/>
</dbReference>
<comment type="similarity">
    <text evidence="1">Belongs to the RelB/DinJ antitoxin family.</text>
</comment>
<dbReference type="RefSeq" id="WP_069152748.1">
    <property type="nucleotide sequence ID" value="NZ_CAJLDD010000006.1"/>
</dbReference>
<sequence length="90" mass="10309">MAQTLVNIRMDEELKKSMEQTCQELGMNMTTAFTIFAKKMSREKRIPFEVSVDPFYSEKNTNALNESIAQLKEGNIVIKTIEELEEMADG</sequence>
<gene>
    <name evidence="3" type="ORF">BEI61_02880</name>
</gene>
<proteinExistence type="inferred from homology"/>
<dbReference type="PANTHER" id="PTHR38781:SF1">
    <property type="entry name" value="ANTITOXIN DINJ-RELATED"/>
    <property type="match status" value="1"/>
</dbReference>
<dbReference type="NCBIfam" id="TIGR02384">
    <property type="entry name" value="RelB_DinJ"/>
    <property type="match status" value="1"/>
</dbReference>
<dbReference type="AlphaFoldDB" id="A0A1E3AE24"/>
<evidence type="ECO:0000256" key="2">
    <source>
        <dbReference type="ARBA" id="ARBA00022649"/>
    </source>
</evidence>
<dbReference type="GO" id="GO:0006355">
    <property type="term" value="P:regulation of DNA-templated transcription"/>
    <property type="evidence" value="ECO:0007669"/>
    <property type="project" value="InterPro"/>
</dbReference>
<evidence type="ECO:0000313" key="3">
    <source>
        <dbReference type="EMBL" id="ODM06990.1"/>
    </source>
</evidence>
<name>A0A1E3AE24_9FIRM</name>
<dbReference type="Gene3D" id="1.10.1220.10">
    <property type="entry name" value="Met repressor-like"/>
    <property type="match status" value="1"/>
</dbReference>
<evidence type="ECO:0000256" key="1">
    <source>
        <dbReference type="ARBA" id="ARBA00010562"/>
    </source>
</evidence>
<dbReference type="Pfam" id="PF04221">
    <property type="entry name" value="RelB"/>
    <property type="match status" value="1"/>
</dbReference>
<dbReference type="GO" id="GO:0006351">
    <property type="term" value="P:DNA-templated transcription"/>
    <property type="evidence" value="ECO:0007669"/>
    <property type="project" value="TreeGrafter"/>
</dbReference>
<organism evidence="3 4">
    <name type="scientific">Eisenbergiella tayi</name>
    <dbReference type="NCBI Taxonomy" id="1432052"/>
    <lineage>
        <taxon>Bacteria</taxon>
        <taxon>Bacillati</taxon>
        <taxon>Bacillota</taxon>
        <taxon>Clostridia</taxon>
        <taxon>Lachnospirales</taxon>
        <taxon>Lachnospiraceae</taxon>
        <taxon>Eisenbergiella</taxon>
    </lineage>
</organism>
<dbReference type="PATRIC" id="fig|1432052.4.peg.3212"/>
<accession>A0A1E3AE24</accession>
<comment type="caution">
    <text evidence="3">The sequence shown here is derived from an EMBL/GenBank/DDBJ whole genome shotgun (WGS) entry which is preliminary data.</text>
</comment>
<protein>
    <submittedName>
        <fullName evidence="3">RelB antitoxin</fullName>
    </submittedName>
</protein>
<dbReference type="PANTHER" id="PTHR38781">
    <property type="entry name" value="ANTITOXIN DINJ-RELATED"/>
    <property type="match status" value="1"/>
</dbReference>
<dbReference type="InterPro" id="IPR007337">
    <property type="entry name" value="RelB/DinJ"/>
</dbReference>
<dbReference type="EMBL" id="MCGH01000002">
    <property type="protein sequence ID" value="ODM06990.1"/>
    <property type="molecule type" value="Genomic_DNA"/>
</dbReference>
<evidence type="ECO:0000313" key="4">
    <source>
        <dbReference type="Proteomes" id="UP000094067"/>
    </source>
</evidence>
<reference evidence="3 4" key="1">
    <citation type="submission" date="2016-07" db="EMBL/GenBank/DDBJ databases">
        <title>Characterization of isolates of Eisenbergiella tayi derived from blood cultures, using whole genome sequencing.</title>
        <authorList>
            <person name="Burdz T."/>
            <person name="Wiebe D."/>
            <person name="Huynh C."/>
            <person name="Bernard K."/>
        </authorList>
    </citation>
    <scope>NUCLEOTIDE SEQUENCE [LARGE SCALE GENOMIC DNA]</scope>
    <source>
        <strain evidence="3 4">NML 110608</strain>
    </source>
</reference>